<dbReference type="Proteomes" id="UP000681722">
    <property type="component" value="Unassembled WGS sequence"/>
</dbReference>
<organism evidence="2 5">
    <name type="scientific">Didymodactylos carnosus</name>
    <dbReference type="NCBI Taxonomy" id="1234261"/>
    <lineage>
        <taxon>Eukaryota</taxon>
        <taxon>Metazoa</taxon>
        <taxon>Spiralia</taxon>
        <taxon>Gnathifera</taxon>
        <taxon>Rotifera</taxon>
        <taxon>Eurotatoria</taxon>
        <taxon>Bdelloidea</taxon>
        <taxon>Philodinida</taxon>
        <taxon>Philodinidae</taxon>
        <taxon>Didymodactylos</taxon>
    </lineage>
</organism>
<dbReference type="EMBL" id="CAJNOK010008394">
    <property type="protein sequence ID" value="CAF1062371.1"/>
    <property type="molecule type" value="Genomic_DNA"/>
</dbReference>
<evidence type="ECO:0000313" key="3">
    <source>
        <dbReference type="EMBL" id="CAF3827764.1"/>
    </source>
</evidence>
<dbReference type="EMBL" id="CAJOBA010008409">
    <property type="protein sequence ID" value="CAF3827764.1"/>
    <property type="molecule type" value="Genomic_DNA"/>
</dbReference>
<protein>
    <recommendedName>
        <fullName evidence="6">F-box domain-containing protein</fullName>
    </recommendedName>
</protein>
<accession>A0A815AG11</accession>
<evidence type="ECO:0000313" key="1">
    <source>
        <dbReference type="EMBL" id="CAF1062371.1"/>
    </source>
</evidence>
<comment type="caution">
    <text evidence="2">The sequence shown here is derived from an EMBL/GenBank/DDBJ whole genome shotgun (WGS) entry which is preliminary data.</text>
</comment>
<proteinExistence type="predicted"/>
<name>A0A815AG11_9BILA</name>
<evidence type="ECO:0008006" key="6">
    <source>
        <dbReference type="Google" id="ProtNLM"/>
    </source>
</evidence>
<evidence type="ECO:0000313" key="4">
    <source>
        <dbReference type="EMBL" id="CAF4025418.1"/>
    </source>
</evidence>
<dbReference type="Proteomes" id="UP000682733">
    <property type="component" value="Unassembled WGS sequence"/>
</dbReference>
<dbReference type="EMBL" id="CAJOBC010015819">
    <property type="protein sequence ID" value="CAF4025418.1"/>
    <property type="molecule type" value="Genomic_DNA"/>
</dbReference>
<dbReference type="EMBL" id="CAJNOQ010010523">
    <property type="protein sequence ID" value="CAF1254149.1"/>
    <property type="molecule type" value="Genomic_DNA"/>
</dbReference>
<dbReference type="Proteomes" id="UP000677228">
    <property type="component" value="Unassembled WGS sequence"/>
</dbReference>
<dbReference type="InterPro" id="IPR032675">
    <property type="entry name" value="LRR_dom_sf"/>
</dbReference>
<dbReference type="OrthoDB" id="10060153at2759"/>
<keyword evidence="5" id="KW-1185">Reference proteome</keyword>
<dbReference type="SUPFAM" id="SSF52047">
    <property type="entry name" value="RNI-like"/>
    <property type="match status" value="1"/>
</dbReference>
<evidence type="ECO:0000313" key="2">
    <source>
        <dbReference type="EMBL" id="CAF1254149.1"/>
    </source>
</evidence>
<reference evidence="2" key="1">
    <citation type="submission" date="2021-02" db="EMBL/GenBank/DDBJ databases">
        <authorList>
            <person name="Nowell W R."/>
        </authorList>
    </citation>
    <scope>NUCLEOTIDE SEQUENCE</scope>
</reference>
<dbReference type="Proteomes" id="UP000663829">
    <property type="component" value="Unassembled WGS sequence"/>
</dbReference>
<dbReference type="AlphaFoldDB" id="A0A815AG11"/>
<dbReference type="Gene3D" id="3.80.10.10">
    <property type="entry name" value="Ribonuclease Inhibitor"/>
    <property type="match status" value="1"/>
</dbReference>
<evidence type="ECO:0000313" key="5">
    <source>
        <dbReference type="Proteomes" id="UP000663829"/>
    </source>
</evidence>
<gene>
    <name evidence="2" type="ORF">GPM918_LOCUS26279</name>
    <name evidence="1" type="ORF">OVA965_LOCUS17480</name>
    <name evidence="4" type="ORF">SRO942_LOCUS26398</name>
    <name evidence="3" type="ORF">TMI583_LOCUS17491</name>
</gene>
<sequence>MNQGQKFKLRESHSDDELGQKRFKHAQEDSKPTTTFNDLCTDIVYELFEYVNVNELYQSFYTLTSQMKHTIDTYFQPLYVDLSESISFNYFFEFIEPTLFDYPKQFFSLKLSAPVDRRHLILTKLTHFRSLTVLTLVGMDSKDMIPILKVTPHLTYLNIDNSRRRANVLIDTILKIQTLKTFIFRTLTHITKLPLTTATSNIERLSTSLNIDSLRDLICHLPKIRYLQISLCYRYSTEGELFDVPLMPSLVKLKIICTWGFVTSFAKHLFKTASSLQYLHLVGAHFSAQYLDPSYWTNLLSSVDGQVEHIKLHIGFSPRCIGIRDRNEIVEKFKTSTFMQQHDIQIYDKNKEELCYFRIIADYQNRK</sequence>